<evidence type="ECO:0000256" key="5">
    <source>
        <dbReference type="SAM" id="Phobius"/>
    </source>
</evidence>
<comment type="caution">
    <text evidence="6">The sequence shown here is derived from an EMBL/GenBank/DDBJ whole genome shotgun (WGS) entry which is preliminary data.</text>
</comment>
<organism evidence="6 7">
    <name type="scientific">Spodoptera exigua</name>
    <name type="common">Beet armyworm</name>
    <name type="synonym">Noctua fulgens</name>
    <dbReference type="NCBI Taxonomy" id="7107"/>
    <lineage>
        <taxon>Eukaryota</taxon>
        <taxon>Metazoa</taxon>
        <taxon>Ecdysozoa</taxon>
        <taxon>Arthropoda</taxon>
        <taxon>Hexapoda</taxon>
        <taxon>Insecta</taxon>
        <taxon>Pterygota</taxon>
        <taxon>Neoptera</taxon>
        <taxon>Endopterygota</taxon>
        <taxon>Lepidoptera</taxon>
        <taxon>Glossata</taxon>
        <taxon>Ditrysia</taxon>
        <taxon>Noctuoidea</taxon>
        <taxon>Noctuidae</taxon>
        <taxon>Amphipyrinae</taxon>
        <taxon>Spodoptera</taxon>
    </lineage>
</organism>
<evidence type="ECO:0000256" key="3">
    <source>
        <dbReference type="ARBA" id="ARBA00023128"/>
    </source>
</evidence>
<dbReference type="PANTHER" id="PTHR13014">
    <property type="entry name" value="MITOCHONDRIAL 28S RIBOSOMAL PROTEIN S30/P52 PRO-APOTOTIC PROTEIN"/>
    <property type="match status" value="1"/>
</dbReference>
<comment type="subcellular location">
    <subcellularLocation>
        <location evidence="1">Mitochondrion</location>
    </subcellularLocation>
</comment>
<dbReference type="EMBL" id="JACKWZ010000016">
    <property type="protein sequence ID" value="KAF9422467.1"/>
    <property type="molecule type" value="Genomic_DNA"/>
</dbReference>
<keyword evidence="5" id="KW-0472">Membrane</keyword>
<keyword evidence="3" id="KW-0496">Mitochondrion</keyword>
<evidence type="ECO:0000256" key="2">
    <source>
        <dbReference type="ARBA" id="ARBA00022980"/>
    </source>
</evidence>
<dbReference type="InterPro" id="IPR039982">
    <property type="entry name" value="Ribosomal_mL65"/>
</dbReference>
<name>A0A835LEX6_SPOEX</name>
<keyword evidence="2" id="KW-0689">Ribosomal protein</keyword>
<gene>
    <name evidence="6" type="ORF">HW555_001865</name>
</gene>
<dbReference type="GO" id="GO:0005762">
    <property type="term" value="C:mitochondrial large ribosomal subunit"/>
    <property type="evidence" value="ECO:0007669"/>
    <property type="project" value="TreeGrafter"/>
</dbReference>
<dbReference type="GO" id="GO:0006412">
    <property type="term" value="P:translation"/>
    <property type="evidence" value="ECO:0007669"/>
    <property type="project" value="InterPro"/>
</dbReference>
<feature type="transmembrane region" description="Helical" evidence="5">
    <location>
        <begin position="278"/>
        <end position="298"/>
    </location>
</feature>
<dbReference type="Pfam" id="PF07147">
    <property type="entry name" value="PDCD9"/>
    <property type="match status" value="1"/>
</dbReference>
<dbReference type="AlphaFoldDB" id="A0A835LEX6"/>
<evidence type="ECO:0000256" key="1">
    <source>
        <dbReference type="ARBA" id="ARBA00004173"/>
    </source>
</evidence>
<proteinExistence type="predicted"/>
<accession>A0A835LEX6</accession>
<evidence type="ECO:0000256" key="4">
    <source>
        <dbReference type="ARBA" id="ARBA00023274"/>
    </source>
</evidence>
<evidence type="ECO:0000313" key="6">
    <source>
        <dbReference type="EMBL" id="KAF9422467.1"/>
    </source>
</evidence>
<evidence type="ECO:0000313" key="7">
    <source>
        <dbReference type="Proteomes" id="UP000648187"/>
    </source>
</evidence>
<dbReference type="Proteomes" id="UP000648187">
    <property type="component" value="Unassembled WGS sequence"/>
</dbReference>
<keyword evidence="5" id="KW-1133">Transmembrane helix</keyword>
<sequence>MYLNRVHRTFPKLKKLLTRQQSQAALVEQNEYTDTPEYPPILDMSLQGKKLRERQELHRKIQAINTVEEKQIALNMPRYYGWKCILFNEDKVPYNAMPLVQYYTRSHFIPIDKLPEYYNETGEAADAVVQEIKDLIEEAILIENGGVDRKFVTSTSKKEQPQLEDALAKCIVKQINRIITNNLSDKVEHVLSSQIDYDPRHEAFWFIGGVDTPINVLRWRQQYGKLRDRWYEPIDRPVQYKGTPILTVRNRLPLKPILPFEEAENPEFKVPKFTAEPYAVSGLVTLMNLVCCLIMAVVTS</sequence>
<keyword evidence="4" id="KW-0687">Ribonucleoprotein</keyword>
<dbReference type="GO" id="GO:0003735">
    <property type="term" value="F:structural constituent of ribosome"/>
    <property type="evidence" value="ECO:0007669"/>
    <property type="project" value="InterPro"/>
</dbReference>
<protein>
    <submittedName>
        <fullName evidence="6">Uncharacterized protein</fullName>
    </submittedName>
</protein>
<dbReference type="PANTHER" id="PTHR13014:SF3">
    <property type="entry name" value="LARGE RIBOSOMAL SUBUNIT PROTEIN ML65"/>
    <property type="match status" value="1"/>
</dbReference>
<reference evidence="6" key="1">
    <citation type="submission" date="2020-08" db="EMBL/GenBank/DDBJ databases">
        <title>Spodoptera exigua strain:BAW_Kor-Di-RS1 Genome sequencing and assembly.</title>
        <authorList>
            <person name="Kim J."/>
            <person name="Nam H.Y."/>
            <person name="Kwon M."/>
            <person name="Choi J.H."/>
            <person name="Cho S.R."/>
            <person name="Kim G.-H."/>
        </authorList>
    </citation>
    <scope>NUCLEOTIDE SEQUENCE</scope>
    <source>
        <strain evidence="6">BAW_Kor-Di-RS1</strain>
        <tissue evidence="6">Whole-body</tissue>
    </source>
</reference>
<keyword evidence="7" id="KW-1185">Reference proteome</keyword>
<dbReference type="InterPro" id="IPR010793">
    <property type="entry name" value="Ribosomal_mL37/mL65"/>
</dbReference>
<keyword evidence="5" id="KW-0812">Transmembrane</keyword>